<proteinExistence type="predicted"/>
<comment type="caution">
    <text evidence="1">The sequence shown here is derived from an EMBL/GenBank/DDBJ whole genome shotgun (WGS) entry which is preliminary data.</text>
</comment>
<keyword evidence="2" id="KW-1185">Reference proteome</keyword>
<name>A0AAD5ZJE6_9POAL</name>
<sequence>MAVIGNLFGQVFEGCISGVDSEISKRPYHKYCSCAFHKKSSRQSGPSSDTGCKKCQISLPSRPVNWRKRSLGVVASSFSEYSETLHEVERRKNAGLLLQSFDLAKIEV</sequence>
<dbReference type="PANTHER" id="PTHR35121">
    <property type="entry name" value="HOMEODOMAIN PROTEIN 8, PUTATIVE-RELATED"/>
    <property type="match status" value="1"/>
</dbReference>
<gene>
    <name evidence="1" type="ORF">LUZ61_002678</name>
</gene>
<organism evidence="1 2">
    <name type="scientific">Rhynchospora tenuis</name>
    <dbReference type="NCBI Taxonomy" id="198213"/>
    <lineage>
        <taxon>Eukaryota</taxon>
        <taxon>Viridiplantae</taxon>
        <taxon>Streptophyta</taxon>
        <taxon>Embryophyta</taxon>
        <taxon>Tracheophyta</taxon>
        <taxon>Spermatophyta</taxon>
        <taxon>Magnoliopsida</taxon>
        <taxon>Liliopsida</taxon>
        <taxon>Poales</taxon>
        <taxon>Cyperaceae</taxon>
        <taxon>Cyperoideae</taxon>
        <taxon>Rhynchosporeae</taxon>
        <taxon>Rhynchospora</taxon>
    </lineage>
</organism>
<dbReference type="PANTHER" id="PTHR35121:SF2">
    <property type="entry name" value="SWIM-TYPE DOMAIN-CONTAINING PROTEIN"/>
    <property type="match status" value="1"/>
</dbReference>
<dbReference type="Proteomes" id="UP001210211">
    <property type="component" value="Unassembled WGS sequence"/>
</dbReference>
<reference evidence="1 2" key="1">
    <citation type="journal article" date="2022" name="Cell">
        <title>Repeat-based holocentromeres influence genome architecture and karyotype evolution.</title>
        <authorList>
            <person name="Hofstatter P.G."/>
            <person name="Thangavel G."/>
            <person name="Lux T."/>
            <person name="Neumann P."/>
            <person name="Vondrak T."/>
            <person name="Novak P."/>
            <person name="Zhang M."/>
            <person name="Costa L."/>
            <person name="Castellani M."/>
            <person name="Scott A."/>
            <person name="Toegelov H."/>
            <person name="Fuchs J."/>
            <person name="Mata-Sucre Y."/>
            <person name="Dias Y."/>
            <person name="Vanzela A.L.L."/>
            <person name="Huettel B."/>
            <person name="Almeida C.C.S."/>
            <person name="Simkova H."/>
            <person name="Souza G."/>
            <person name="Pedrosa-Harand A."/>
            <person name="Macas J."/>
            <person name="Mayer K.F.X."/>
            <person name="Houben A."/>
            <person name="Marques A."/>
        </authorList>
    </citation>
    <scope>NUCLEOTIDE SEQUENCE [LARGE SCALE GENOMIC DNA]</scope>
    <source>
        <strain evidence="1">RhyTen1mFocal</strain>
    </source>
</reference>
<accession>A0AAD5ZJE6</accession>
<dbReference type="EMBL" id="JAMRDG010000001">
    <property type="protein sequence ID" value="KAJ3698973.1"/>
    <property type="molecule type" value="Genomic_DNA"/>
</dbReference>
<dbReference type="AlphaFoldDB" id="A0AAD5ZJE6"/>
<evidence type="ECO:0000313" key="1">
    <source>
        <dbReference type="EMBL" id="KAJ3698973.1"/>
    </source>
</evidence>
<protein>
    <submittedName>
        <fullName evidence="1">Uncharacterized protein</fullName>
    </submittedName>
</protein>
<evidence type="ECO:0000313" key="2">
    <source>
        <dbReference type="Proteomes" id="UP001210211"/>
    </source>
</evidence>